<feature type="domain" description="MyTH4" evidence="16">
    <location>
        <begin position="2768"/>
        <end position="2922"/>
    </location>
</feature>
<organism evidence="18 19">
    <name type="scientific">Pundamilia nyererei</name>
    <dbReference type="NCBI Taxonomy" id="303518"/>
    <lineage>
        <taxon>Eukaryota</taxon>
        <taxon>Metazoa</taxon>
        <taxon>Chordata</taxon>
        <taxon>Craniata</taxon>
        <taxon>Vertebrata</taxon>
        <taxon>Euteleostomi</taxon>
        <taxon>Actinopterygii</taxon>
        <taxon>Neopterygii</taxon>
        <taxon>Teleostei</taxon>
        <taxon>Neoteleostei</taxon>
        <taxon>Acanthomorphata</taxon>
        <taxon>Ovalentaria</taxon>
        <taxon>Cichlomorphae</taxon>
        <taxon>Cichliformes</taxon>
        <taxon>Cichlidae</taxon>
        <taxon>African cichlids</taxon>
        <taxon>Pseudocrenilabrinae</taxon>
        <taxon>Haplochromini</taxon>
        <taxon>Pundamilia</taxon>
    </lineage>
</organism>
<keyword evidence="8" id="KW-0175">Coiled coil</keyword>
<dbReference type="RefSeq" id="XP_013770631.1">
    <property type="nucleotide sequence ID" value="XM_013915177.1"/>
</dbReference>
<feature type="domain" description="Myosin motor" evidence="17">
    <location>
        <begin position="943"/>
        <end position="1622"/>
    </location>
</feature>
<keyword evidence="5" id="KW-0677">Repeat</keyword>
<feature type="compositionally biased region" description="Low complexity" evidence="14">
    <location>
        <begin position="2283"/>
        <end position="2295"/>
    </location>
</feature>
<feature type="compositionally biased region" description="Basic and acidic residues" evidence="14">
    <location>
        <begin position="2745"/>
        <end position="2764"/>
    </location>
</feature>
<evidence type="ECO:0000256" key="6">
    <source>
        <dbReference type="ARBA" id="ARBA00022741"/>
    </source>
</evidence>
<dbReference type="PROSITE" id="PS50002">
    <property type="entry name" value="SH3"/>
    <property type="match status" value="1"/>
</dbReference>
<dbReference type="Gene3D" id="1.20.120.720">
    <property type="entry name" value="Myosin VI head, motor domain, U50 subdomain"/>
    <property type="match status" value="1"/>
</dbReference>
<dbReference type="Pfam" id="PF00612">
    <property type="entry name" value="IQ"/>
    <property type="match status" value="2"/>
</dbReference>
<feature type="compositionally biased region" description="Polar residues" evidence="14">
    <location>
        <begin position="313"/>
        <end position="329"/>
    </location>
</feature>
<evidence type="ECO:0000256" key="13">
    <source>
        <dbReference type="PROSITE-ProRule" id="PRU00782"/>
    </source>
</evidence>
<keyword evidence="3 12" id="KW-0728">SH3 domain</keyword>
<evidence type="ECO:0000259" key="15">
    <source>
        <dbReference type="PROSITE" id="PS50002"/>
    </source>
</evidence>
<evidence type="ECO:0000256" key="11">
    <source>
        <dbReference type="ARBA" id="ARBA00023203"/>
    </source>
</evidence>
<proteinExistence type="inferred from homology"/>
<feature type="binding site" evidence="13">
    <location>
        <begin position="1036"/>
        <end position="1043"/>
    </location>
    <ligand>
        <name>ATP</name>
        <dbReference type="ChEBI" id="CHEBI:30616"/>
    </ligand>
</feature>
<feature type="region of interest" description="Disordered" evidence="14">
    <location>
        <begin position="309"/>
        <end position="329"/>
    </location>
</feature>
<feature type="compositionally biased region" description="Pro residues" evidence="14">
    <location>
        <begin position="1"/>
        <end position="10"/>
    </location>
</feature>
<feature type="compositionally biased region" description="Low complexity" evidence="14">
    <location>
        <begin position="15"/>
        <end position="33"/>
    </location>
</feature>
<feature type="region of interest" description="Disordered" evidence="14">
    <location>
        <begin position="2320"/>
        <end position="2369"/>
    </location>
</feature>
<dbReference type="CDD" id="cd14473">
    <property type="entry name" value="FERM_B-lobe"/>
    <property type="match status" value="1"/>
</dbReference>
<dbReference type="Pfam" id="PF26570">
    <property type="entry name" value="MYO15"/>
    <property type="match status" value="1"/>
</dbReference>
<dbReference type="InterPro" id="IPR038185">
    <property type="entry name" value="MyTH4_dom_sf"/>
</dbReference>
<evidence type="ECO:0000313" key="18">
    <source>
        <dbReference type="Proteomes" id="UP000695023"/>
    </source>
</evidence>
<dbReference type="PRINTS" id="PR00193">
    <property type="entry name" value="MYOSINHEAVY"/>
</dbReference>
<evidence type="ECO:0000259" key="16">
    <source>
        <dbReference type="PROSITE" id="PS51016"/>
    </source>
</evidence>
<dbReference type="InterPro" id="IPR000857">
    <property type="entry name" value="MyTH4_dom"/>
</dbReference>
<feature type="compositionally biased region" description="Low complexity" evidence="14">
    <location>
        <begin position="2059"/>
        <end position="2074"/>
    </location>
</feature>
<dbReference type="PANTHER" id="PTHR22692">
    <property type="entry name" value="MYOSIN VII, XV"/>
    <property type="match status" value="1"/>
</dbReference>
<dbReference type="Gene3D" id="3.40.850.10">
    <property type="entry name" value="Kinesin motor domain"/>
    <property type="match status" value="1"/>
</dbReference>
<dbReference type="InterPro" id="IPR019748">
    <property type="entry name" value="FERM_central"/>
</dbReference>
<feature type="region of interest" description="Disordered" evidence="14">
    <location>
        <begin position="2745"/>
        <end position="2765"/>
    </location>
</feature>
<keyword evidence="4" id="KW-0963">Cytoplasm</keyword>
<dbReference type="FunFam" id="1.10.10.820:FF:000001">
    <property type="entry name" value="Myosin heavy chain"/>
    <property type="match status" value="1"/>
</dbReference>
<evidence type="ECO:0000256" key="1">
    <source>
        <dbReference type="ARBA" id="ARBA00004496"/>
    </source>
</evidence>
<feature type="region of interest" description="Disordered" evidence="14">
    <location>
        <begin position="2058"/>
        <end position="2160"/>
    </location>
</feature>
<feature type="compositionally biased region" description="Polar residues" evidence="14">
    <location>
        <begin position="2216"/>
        <end position="2227"/>
    </location>
</feature>
<evidence type="ECO:0000256" key="10">
    <source>
        <dbReference type="ARBA" id="ARBA00023175"/>
    </source>
</evidence>
<dbReference type="Pfam" id="PF00063">
    <property type="entry name" value="Myosin_head"/>
    <property type="match status" value="1"/>
</dbReference>
<evidence type="ECO:0000256" key="14">
    <source>
        <dbReference type="SAM" id="MobiDB-lite"/>
    </source>
</evidence>
<dbReference type="Pfam" id="PF00784">
    <property type="entry name" value="MyTH4"/>
    <property type="match status" value="2"/>
</dbReference>
<dbReference type="CDD" id="cd13201">
    <property type="entry name" value="FERM_C_MyoXV"/>
    <property type="match status" value="1"/>
</dbReference>
<dbReference type="InterPro" id="IPR000048">
    <property type="entry name" value="IQ_motif_EF-hand-BS"/>
</dbReference>
<dbReference type="GO" id="GO:0005737">
    <property type="term" value="C:cytoplasm"/>
    <property type="evidence" value="ECO:0007669"/>
    <property type="project" value="UniProtKB-SubCell"/>
</dbReference>
<dbReference type="InterPro" id="IPR011993">
    <property type="entry name" value="PH-like_dom_sf"/>
</dbReference>
<dbReference type="InterPro" id="IPR001452">
    <property type="entry name" value="SH3_domain"/>
</dbReference>
<dbReference type="GO" id="GO:0016459">
    <property type="term" value="C:myosin complex"/>
    <property type="evidence" value="ECO:0007669"/>
    <property type="project" value="UniProtKB-KW"/>
</dbReference>
<feature type="domain" description="SH3" evidence="15">
    <location>
        <begin position="2577"/>
        <end position="2663"/>
    </location>
</feature>
<evidence type="ECO:0000256" key="8">
    <source>
        <dbReference type="ARBA" id="ARBA00023054"/>
    </source>
</evidence>
<dbReference type="InterPro" id="IPR059004">
    <property type="entry name" value="MYO15"/>
</dbReference>
<feature type="region of interest" description="Actin-binding" evidence="13">
    <location>
        <begin position="1501"/>
        <end position="1523"/>
    </location>
</feature>
<feature type="compositionally biased region" description="Low complexity" evidence="14">
    <location>
        <begin position="483"/>
        <end position="493"/>
    </location>
</feature>
<dbReference type="PROSITE" id="PS51456">
    <property type="entry name" value="MYOSIN_MOTOR"/>
    <property type="match status" value="1"/>
</dbReference>
<dbReference type="Gene3D" id="1.25.40.530">
    <property type="entry name" value="MyTH4 domain"/>
    <property type="match status" value="3"/>
</dbReference>
<evidence type="ECO:0000256" key="12">
    <source>
        <dbReference type="PROSITE-ProRule" id="PRU00192"/>
    </source>
</evidence>
<gene>
    <name evidence="19" type="primary">myo15aa</name>
</gene>
<dbReference type="GO" id="GO:0005524">
    <property type="term" value="F:ATP binding"/>
    <property type="evidence" value="ECO:0007669"/>
    <property type="project" value="UniProtKB-UniRule"/>
</dbReference>
<reference evidence="19" key="1">
    <citation type="submission" date="2025-08" db="UniProtKB">
        <authorList>
            <consortium name="RefSeq"/>
        </authorList>
    </citation>
    <scope>IDENTIFICATION</scope>
</reference>
<dbReference type="Proteomes" id="UP000695023">
    <property type="component" value="Unplaced"/>
</dbReference>
<dbReference type="Gene3D" id="1.10.10.820">
    <property type="match status" value="1"/>
</dbReference>
<keyword evidence="18" id="KW-1185">Reference proteome</keyword>
<feature type="compositionally biased region" description="Low complexity" evidence="14">
    <location>
        <begin position="43"/>
        <end position="55"/>
    </location>
</feature>
<feature type="compositionally biased region" description="Pro residues" evidence="14">
    <location>
        <begin position="176"/>
        <end position="185"/>
    </location>
</feature>
<dbReference type="Gene3D" id="1.20.58.530">
    <property type="match status" value="1"/>
</dbReference>
<feature type="compositionally biased region" description="Basic and acidic residues" evidence="14">
    <location>
        <begin position="2266"/>
        <end position="2282"/>
    </location>
</feature>
<dbReference type="Gene3D" id="6.20.240.20">
    <property type="match status" value="1"/>
</dbReference>
<dbReference type="Pfam" id="PF00373">
    <property type="entry name" value="FERM_M"/>
    <property type="match status" value="1"/>
</dbReference>
<dbReference type="SMART" id="SM00015">
    <property type="entry name" value="IQ"/>
    <property type="match status" value="3"/>
</dbReference>
<dbReference type="PANTHER" id="PTHR22692:SF21">
    <property type="entry name" value="MYOSIN XVA"/>
    <property type="match status" value="1"/>
</dbReference>
<dbReference type="FunFam" id="2.30.30.40:FF:000201">
    <property type="entry name" value="Myosin XVA"/>
    <property type="match status" value="1"/>
</dbReference>
<keyword evidence="7 13" id="KW-0067">ATP-binding</keyword>
<accession>A0A9Y6JIN8</accession>
<dbReference type="InterPro" id="IPR041795">
    <property type="entry name" value="MyoXV_FERM_C"/>
</dbReference>
<name>A0A9Y6JIN8_9CICH</name>
<dbReference type="InterPro" id="IPR051567">
    <property type="entry name" value="Unconventional_Myosin_ATPase"/>
</dbReference>
<evidence type="ECO:0000256" key="7">
    <source>
        <dbReference type="ARBA" id="ARBA00022840"/>
    </source>
</evidence>
<feature type="region of interest" description="Disordered" evidence="14">
    <location>
        <begin position="461"/>
        <end position="510"/>
    </location>
</feature>
<dbReference type="InterPro" id="IPR027417">
    <property type="entry name" value="P-loop_NTPase"/>
</dbReference>
<feature type="region of interest" description="Disordered" evidence="14">
    <location>
        <begin position="1"/>
        <end position="266"/>
    </location>
</feature>
<evidence type="ECO:0000256" key="9">
    <source>
        <dbReference type="ARBA" id="ARBA00023123"/>
    </source>
</evidence>
<dbReference type="Gene3D" id="1.20.5.190">
    <property type="match status" value="1"/>
</dbReference>
<dbReference type="SUPFAM" id="SSF50044">
    <property type="entry name" value="SH3-domain"/>
    <property type="match status" value="1"/>
</dbReference>
<dbReference type="InterPro" id="IPR036961">
    <property type="entry name" value="Kinesin_motor_dom_sf"/>
</dbReference>
<dbReference type="CTD" id="560592"/>
<dbReference type="GO" id="GO:0003774">
    <property type="term" value="F:cytoskeletal motor activity"/>
    <property type="evidence" value="ECO:0007669"/>
    <property type="project" value="UniProtKB-UniRule"/>
</dbReference>
<feature type="compositionally biased region" description="Low complexity" evidence="14">
    <location>
        <begin position="202"/>
        <end position="229"/>
    </location>
</feature>
<evidence type="ECO:0000256" key="2">
    <source>
        <dbReference type="ARBA" id="ARBA00008314"/>
    </source>
</evidence>
<keyword evidence="9 13" id="KW-0518">Myosin</keyword>
<keyword evidence="10 13" id="KW-0505">Motor protein</keyword>
<comment type="similarity">
    <text evidence="2 13">Belongs to the TRAFAC class myosin-kinesin ATPase superfamily. Myosin family.</text>
</comment>
<evidence type="ECO:0000256" key="3">
    <source>
        <dbReference type="ARBA" id="ARBA00022443"/>
    </source>
</evidence>
<dbReference type="SMART" id="SM00139">
    <property type="entry name" value="MyTH4"/>
    <property type="match status" value="2"/>
</dbReference>
<feature type="compositionally biased region" description="Polar residues" evidence="14">
    <location>
        <begin position="186"/>
        <end position="200"/>
    </location>
</feature>
<comment type="subcellular location">
    <subcellularLocation>
        <location evidence="1">Cytoplasm</location>
    </subcellularLocation>
</comment>
<evidence type="ECO:0000313" key="19">
    <source>
        <dbReference type="RefSeq" id="XP_013770631.1"/>
    </source>
</evidence>
<keyword evidence="11 13" id="KW-0009">Actin-binding</keyword>
<keyword evidence="6 13" id="KW-0547">Nucleotide-binding</keyword>
<dbReference type="GO" id="GO:0003779">
    <property type="term" value="F:actin binding"/>
    <property type="evidence" value="ECO:0007669"/>
    <property type="project" value="UniProtKB-KW"/>
</dbReference>
<dbReference type="SUPFAM" id="SSF52540">
    <property type="entry name" value="P-loop containing nucleoside triphosphate hydrolases"/>
    <property type="match status" value="1"/>
</dbReference>
<dbReference type="FunFam" id="1.20.58.530:FF:000005">
    <property type="entry name" value="unconventional myosin-IXa isoform X1"/>
    <property type="match status" value="1"/>
</dbReference>
<dbReference type="Gene3D" id="2.30.29.30">
    <property type="entry name" value="Pleckstrin-homology domain (PH domain)/Phosphotyrosine-binding domain (PTB)"/>
    <property type="match status" value="1"/>
</dbReference>
<dbReference type="PROSITE" id="PS50096">
    <property type="entry name" value="IQ"/>
    <property type="match status" value="2"/>
</dbReference>
<sequence>MRRSPSPPQPHSQRRSPTQPERAESPPRSFRPTSPHRPPSPSPSRITSRPLPTRSSTRRMRGGAGIRSHVPMGAVKPSPANPYLQRHSRHGAPVTQHVAPFRSSVHSGPAPLSGQIEDIAGTPMLARAGSRPTGLRESKRTGTPQRGFHRPVGRGQPLVRMPRNQSSLQSRQSFRAPPPGPPAPPQQSLKQSGPLSSQPSVRRLQSTPPSPQPLQQQSPMLSRSASPMHHLSHPPSPLPHRAMSPHGFRPASFQPPVPNANISLATFPPSQNITQYDYTLMEPGPSPMLTNALPNGQIVGSPFPTSPLPYSTIAHTSPLQRPSSPQTQHEIYPQSLPQLTPSSPNLGRTLQNPYLHNVSNTTAIQRSPLPVMPGGQEEISANVQESQMMPQYPTAGLSNALMQNSRLRSASYSFPLQRNANLYTTVLTPPEAAVPLAPSVPSSPQLSPAMLTSQLRNASFASPFQRQPSPTLPGSPAPPPSPQQQGGVRGSSPLLSGGLRTSHIQGSMFKLPGGTLTMSRGPVETPVNTDSVGGVSSGMLSNALQNQSLHRATYRLPDGSFVTRNEPAEHVSGPSPLSSPMLSSALLNPNLRQATYRLPDGTLVTRTESTSAPSLSSSTLSSALLNANVRNACYRLPDSSFLTRPGEQTQSAESSVASPGLSSALMNANLRKAKFQLPEGSSLFSRNQAQPSSSASSGPVLSGALLKTNIRGASYRLPNTSLFKQPGSTDASQPRSLDLSNALRNQNLRSATYRLPDGTLMTRPQPASAPKALDLSNALSKNPNLRGAKYRLPDGNIMTRLGAPKAPEPRTLNLSGALQNPHLRGASFRLPSSYAVVSPQVQGSGPRQHWAQNAGVEAQQDEDVWGAERVLPHGTVQNLNKWSMYGEGELLDPRSLMGQEGLGNEQGEWNLRREGEPHGQWFDKMYAIRSLPTMVQREQREENGVEDMTQLDDMHEVAVLLNIRKRFEREVIYTYIGSILVSVNPYKMQNTYGTDMVLMYKGCALGENPPHLFAIANAAHSQMMDAKKKQVIIISGESGSGKTESTKLILRYLAAVLHKTNLAQQIEILEAAPLLESFGNAKTVRNDNSSRFGKYIEVFMENGRISGAITSQYLLEKSRIVFQAKNERNYHIFYEMLAGLPSQQKQAFYLQEAETYYYLNQGEDCGIKGKNDAEDFLRLLSAMEILHFTADDQSSIFRVLSSILHLGNVYFQRHEADGQEVASVVSTQEIRVVAELLQISPEGLQKAVTYKVTETMRDKIYTPLSVESAIDARDAVAKILYSLLFRWLTERINGQVYPHQHTLSISILDIYGFEDLVLNSFEQLCINYANEYLQFFFNRIVFREEQEEYSREQIPWQDITFNDNQPCIDLIAAKPHGILRILDDQSGFPQATDNTFLQKCHYHHGSNPLYMKPKMPVPEFTIKHFAGRVTYQVYKFLDKNYDQVRQDVLDLFIQSKNKMVSNLFLVHAEAMGQQRGHIRKSSTVTRKYQAPTVSSKFQQSLLELVEKMERCNPYFVRCIKPNNMKQPGVFEDELVNSQLRHSGVMETIRIRKEGYPIRMPFYVFLFRYKSLAGIQTLPVANGENCVLLLGKLCPLRPGAYHVGVTKLFLKEDIYQLLECKRERSRHLAALTLQRYTRMFFVRKRYVEFRNKISRFQAHCLGFLVRKRYVKMRESLVRFRSLVHMYVNRKQYIKMKFEARRKAEEERRRREMELTKREVVNVTHLVIPAELGALLQTAGVRRELHSDCLALLQAPHIQDDAELTLPLDINNYPFFRYVQIYFREPKFGMLMAPLESSLTRVEDDLRGEALELFNMVLRFMGDPHLNGAQENMFGNYIVQRGLSSPGLRDEILAQVVNQVWRNINSENAERGWLLLLACVCCFAPSAKMDKYLLKFVSDHAPAGWQVLLQHRLIQANQKMQLGSGSAPETARTYPLSLLEWTANRKKANMVLHVHCLDGGSFLCPVHSWTNGEDLAGNILRHRGVSDWWRGSSILMKEQGQWVELAGHDYVMDLIADMELPMDFPKQKSYFIISTDNPAKVRANASLALFGSGFDSDEELPSSLPLSSSRPAYSLPDSDGYYSHESETLSEGQPQRGMDRYLDSLFDPVLSDSSTDMEKSGSLSERMKGGGGIGITGEGREEGESRPASSRPYPPGIHPGGSEQVVLTQQQQAIINQQAIILAQQMTMQAIAIQQQMLSSFPPAAPAPQSPPSYYHAHSQQRSRTASPTKESEASPHKPSAAAVQRKTSPSRGPPPEDVVRSTVSNTEHLDPSHDIKDIIKQHQPEGTTSSSGSPTQRRSDGKLFGKKSDPHDEAMEILKDQMANPPQPTHRKTSSAQSKEDRGHKTSQKAKPRPQGPSSSNISPAPPPVSRELPVEEEIIQTQLHSRTSDEYYTYSNVPWKLYMRKEVFYPKENLNNPLILDLIFRQIVHDTFSEACIRITQEERQKMKDLLAENKVDQVSGTYNENVKKKVVTVARDEWEIYFSRLFPASGSVGTGVQVLSVSHKGIKLLKMVKSSSSASDYFRVLRPYSYSDILFVSIPSKNMLEFNLTNEKLILFSAKAPHVKHMTDYFLTELKKDSEYVVAVRNYITEDRTQLNFHKGDIIRLQHMDGLEAGKRYGCIVRKKVMLLEELKRNTAEFGWRFGAVYGKSGVFPSEFIRPVAAPDFFGLPPERVEPRDRQGRVAASAAVAVAMGSAVAAHELDLSTEVVNEIYGDSLGVELDDLPLHSSQYHMVEFAKKYFREAQRNRSDQKAKKGKEPRDPADMVKFSKSPIQESLIDFSDSGMNRVAADIFLAIMKFMGDFPMKGQTEQDLVTTILKLSGDHGLMKDEAYCQVMKQVTVNTSSKPDSCQRGWRLMYILTSFHRCSDVMKPFLLTFLQDACASPGLQYQGIAKACEQNLRRTFQYGGRVQYPNSMELKAMMAGRSSKRQLRTNAHCASLFKVLPDYLKALLSVVPQGKPSEQHLQQITRLAALQHRAKDTIYLPTLREVQECIPPQFYSKPGSQQWLNMTTQHMQQVQPLNPHQARAQFLGLVSAFPMFGSSFFYIQSSGSSSVHAPCILAVNLNGLHFLNKDTHETMVRFPLKEIQSTRTQRPTSGSSYPYVEIMIGDLLNQRVTQLQLEQGLELCRVIAMHVENMLSVREKRLTLPPSEITLL</sequence>
<dbReference type="InterPro" id="IPR036028">
    <property type="entry name" value="SH3-like_dom_sf"/>
</dbReference>
<feature type="compositionally biased region" description="Polar residues" evidence="14">
    <location>
        <begin position="163"/>
        <end position="173"/>
    </location>
</feature>
<dbReference type="InterPro" id="IPR001609">
    <property type="entry name" value="Myosin_head_motor_dom-like"/>
</dbReference>
<dbReference type="Gene3D" id="2.30.30.40">
    <property type="entry name" value="SH3 Domains"/>
    <property type="match status" value="2"/>
</dbReference>
<dbReference type="PROSITE" id="PS51016">
    <property type="entry name" value="MYTH4"/>
    <property type="match status" value="2"/>
</dbReference>
<dbReference type="SMART" id="SM00242">
    <property type="entry name" value="MYSc"/>
    <property type="match status" value="1"/>
</dbReference>
<evidence type="ECO:0000259" key="17">
    <source>
        <dbReference type="PROSITE" id="PS51456"/>
    </source>
</evidence>
<protein>
    <submittedName>
        <fullName evidence="19">Unconventional myosin-XV</fullName>
    </submittedName>
</protein>
<feature type="domain" description="MyTH4" evidence="16">
    <location>
        <begin position="1788"/>
        <end position="1943"/>
    </location>
</feature>
<dbReference type="Pfam" id="PF07653">
    <property type="entry name" value="SH3_2"/>
    <property type="match status" value="1"/>
</dbReference>
<feature type="compositionally biased region" description="Pro residues" evidence="14">
    <location>
        <begin position="470"/>
        <end position="482"/>
    </location>
</feature>
<feature type="compositionally biased region" description="Basic and acidic residues" evidence="14">
    <location>
        <begin position="2296"/>
        <end position="2308"/>
    </location>
</feature>
<evidence type="ECO:0000256" key="5">
    <source>
        <dbReference type="ARBA" id="ARBA00022737"/>
    </source>
</evidence>
<evidence type="ECO:0000256" key="4">
    <source>
        <dbReference type="ARBA" id="ARBA00022490"/>
    </source>
</evidence>
<feature type="region of interest" description="Disordered" evidence="14">
    <location>
        <begin position="2200"/>
        <end position="2308"/>
    </location>
</feature>